<reference evidence="3" key="1">
    <citation type="submission" date="2023-10" db="EMBL/GenBank/DDBJ databases">
        <authorList>
            <person name="Chen Y."/>
            <person name="Shah S."/>
            <person name="Dougan E. K."/>
            <person name="Thang M."/>
            <person name="Chan C."/>
        </authorList>
    </citation>
    <scope>NUCLEOTIDE SEQUENCE [LARGE SCALE GENOMIC DNA]</scope>
</reference>
<name>A0ABN9S1Q7_9DINO</name>
<evidence type="ECO:0000313" key="3">
    <source>
        <dbReference type="EMBL" id="CAK0825670.1"/>
    </source>
</evidence>
<dbReference type="EMBL" id="CAUYUJ010009025">
    <property type="protein sequence ID" value="CAK0825670.1"/>
    <property type="molecule type" value="Genomic_DNA"/>
</dbReference>
<evidence type="ECO:0000256" key="1">
    <source>
        <dbReference type="SAM" id="Coils"/>
    </source>
</evidence>
<feature type="compositionally biased region" description="Basic and acidic residues" evidence="2">
    <location>
        <begin position="690"/>
        <end position="701"/>
    </location>
</feature>
<protein>
    <submittedName>
        <fullName evidence="3">Uncharacterized protein</fullName>
    </submittedName>
</protein>
<sequence>MTGPAAGGAARELHLYIFERAPRALPPCVRPEGLAPRKLLRAVRRAAAHPWRDARFWRAAAAGVAAVPLGQMAGRDLAQACMAFRRVEFTSPVLTAYCERYVSERRQLLNTIELAAVLLYAAAAHDGGGAGTAEFVRLLADEACSEARLSENVPWSAWRMLVSGAARAGVAHQRLFAAASPHLARGAPQMSGRDAVDVCAAYAAFRFKHHGLLAELVRRGGRPPPQEVEEASKLGRLPLGRRRHAASLGIGGAPSSDSCWKVLFLVLLVVLRFLGADLPRALRRCELGGGGPAAVRPLELQQRKHGEYHPLVAAARDLAVLEAHLADAQADKAKVDANLSEALAAVDTLLKRQQLLTTELVGLKQDVVAARRELGASWRHRRLLKEWTWLAWPTPWSVCRLFSGAHESVDNGSGQVVQPLESIDTQVPATGAAFPAARVLMAPAATPRYPGARPRRDLAGHWHLSLRKGNFSNVDYWMASLSPAASLRDPRPVPGWPASPCHPAGVAVSARAETVGILAPSGPEAFPKKALAEDAASPRPSTILISSLGARPRAAMPLQRRPSIEAEPLELHGAQTDGDAQRGAGRMDEAGCKWRRTGGLPSGAKPVAVPNARRACQLAQALTDLLRPLGSGGAAAAPVDALRAGPLLSDADFEAAASSGPPNGGGGAGLAGPAPRNRRRSRGAAHWRKKGNERARQRERPPAQAPSSDAARAG</sequence>
<feature type="coiled-coil region" evidence="1">
    <location>
        <begin position="311"/>
        <end position="345"/>
    </location>
</feature>
<feature type="compositionally biased region" description="Basic residues" evidence="2">
    <location>
        <begin position="676"/>
        <end position="689"/>
    </location>
</feature>
<feature type="region of interest" description="Disordered" evidence="2">
    <location>
        <begin position="653"/>
        <end position="714"/>
    </location>
</feature>
<evidence type="ECO:0000313" key="4">
    <source>
        <dbReference type="Proteomes" id="UP001189429"/>
    </source>
</evidence>
<dbReference type="Proteomes" id="UP001189429">
    <property type="component" value="Unassembled WGS sequence"/>
</dbReference>
<organism evidence="3 4">
    <name type="scientific">Prorocentrum cordatum</name>
    <dbReference type="NCBI Taxonomy" id="2364126"/>
    <lineage>
        <taxon>Eukaryota</taxon>
        <taxon>Sar</taxon>
        <taxon>Alveolata</taxon>
        <taxon>Dinophyceae</taxon>
        <taxon>Prorocentrales</taxon>
        <taxon>Prorocentraceae</taxon>
        <taxon>Prorocentrum</taxon>
    </lineage>
</organism>
<proteinExistence type="predicted"/>
<comment type="caution">
    <text evidence="3">The sequence shown here is derived from an EMBL/GenBank/DDBJ whole genome shotgun (WGS) entry which is preliminary data.</text>
</comment>
<accession>A0ABN9S1Q7</accession>
<evidence type="ECO:0000256" key="2">
    <source>
        <dbReference type="SAM" id="MobiDB-lite"/>
    </source>
</evidence>
<keyword evidence="4" id="KW-1185">Reference proteome</keyword>
<gene>
    <name evidence="3" type="ORF">PCOR1329_LOCUS25740</name>
</gene>
<keyword evidence="1" id="KW-0175">Coiled coil</keyword>